<keyword evidence="3" id="KW-1185">Reference proteome</keyword>
<protein>
    <submittedName>
        <fullName evidence="2">Glycerophosphodiester phosphodiesterase</fullName>
    </submittedName>
</protein>
<dbReference type="Pfam" id="PF03009">
    <property type="entry name" value="GDPD"/>
    <property type="match status" value="1"/>
</dbReference>
<dbReference type="PANTHER" id="PTHR46211:SF14">
    <property type="entry name" value="GLYCEROPHOSPHODIESTER PHOSPHODIESTERASE"/>
    <property type="match status" value="1"/>
</dbReference>
<dbReference type="InterPro" id="IPR017946">
    <property type="entry name" value="PLC-like_Pdiesterase_TIM-brl"/>
</dbReference>
<proteinExistence type="predicted"/>
<name>A0ABT2WI90_9BACI</name>
<reference evidence="2 3" key="1">
    <citation type="submission" date="2022-10" db="EMBL/GenBank/DDBJ databases">
        <title>Description of Fervidibacillus gen. nov. in the family Fervidibacillaceae fam. nov. with two species, Fervidibacillus albus sp. nov., and Fervidibacillus halotolerans sp. nov., isolated from tidal flat sediments.</title>
        <authorList>
            <person name="Kwon K.K."/>
            <person name="Yang S.-H."/>
        </authorList>
    </citation>
    <scope>NUCLEOTIDE SEQUENCE [LARGE SCALE GENOMIC DNA]</scope>
    <source>
        <strain evidence="2 3">DSM 23332</strain>
    </source>
</reference>
<dbReference type="SUPFAM" id="SSF51695">
    <property type="entry name" value="PLC-like phosphodiesterases"/>
    <property type="match status" value="1"/>
</dbReference>
<dbReference type="Proteomes" id="UP001208656">
    <property type="component" value="Unassembled WGS sequence"/>
</dbReference>
<comment type="caution">
    <text evidence="2">The sequence shown here is derived from an EMBL/GenBank/DDBJ whole genome shotgun (WGS) entry which is preliminary data.</text>
</comment>
<sequence length="290" mass="33869">MTKIFGHRGAKGTYPENTLLSFKKAIEIGVDGLELDVHVTKDGEVVVIHDETLDRTTSGSGWIKDLTLAEIRKVSAGSRFCHFNKYEKNWDHEKVPTLQEVLELIAPYPIELNIELKTSMIPYDRIEEKVLQIVDQFASDKKVIYSSFHLPTLIRIKQMEQEANIAWLLNEGISLPEDHLSTLDLEVLHLHKHIVIPDTKLYEQISHLLHHSQVDVPIEVLQYVWKKWKENHPEHLQHIYEKIRVWTVNDPNEITRLLDLNVKAIITDDPERAVRLRDKRKIVNEKRKEK</sequence>
<dbReference type="Gene3D" id="3.20.20.190">
    <property type="entry name" value="Phosphatidylinositol (PI) phosphodiesterase"/>
    <property type="match status" value="1"/>
</dbReference>
<gene>
    <name evidence="2" type="ORF">OEV82_04765</name>
</gene>
<evidence type="ECO:0000313" key="3">
    <source>
        <dbReference type="Proteomes" id="UP001208656"/>
    </source>
</evidence>
<evidence type="ECO:0000259" key="1">
    <source>
        <dbReference type="PROSITE" id="PS51704"/>
    </source>
</evidence>
<dbReference type="InterPro" id="IPR030395">
    <property type="entry name" value="GP_PDE_dom"/>
</dbReference>
<dbReference type="PANTHER" id="PTHR46211">
    <property type="entry name" value="GLYCEROPHOSPHORYL DIESTER PHOSPHODIESTERASE"/>
    <property type="match status" value="1"/>
</dbReference>
<evidence type="ECO:0000313" key="2">
    <source>
        <dbReference type="EMBL" id="MCU9593762.1"/>
    </source>
</evidence>
<dbReference type="PROSITE" id="PS51704">
    <property type="entry name" value="GP_PDE"/>
    <property type="match status" value="1"/>
</dbReference>
<feature type="domain" description="GP-PDE" evidence="1">
    <location>
        <begin position="2"/>
        <end position="277"/>
    </location>
</feature>
<dbReference type="CDD" id="cd08563">
    <property type="entry name" value="GDPD_TtGDE_like"/>
    <property type="match status" value="1"/>
</dbReference>
<organism evidence="2 3">
    <name type="scientific">Pallidibacillus thermolactis</name>
    <dbReference type="NCBI Taxonomy" id="251051"/>
    <lineage>
        <taxon>Bacteria</taxon>
        <taxon>Bacillati</taxon>
        <taxon>Bacillota</taxon>
        <taxon>Bacilli</taxon>
        <taxon>Bacillales</taxon>
        <taxon>Bacillaceae</taxon>
        <taxon>Pallidibacillus</taxon>
    </lineage>
</organism>
<dbReference type="RefSeq" id="WP_263061193.1">
    <property type="nucleotide sequence ID" value="NZ_JAOUSE010000008.1"/>
</dbReference>
<dbReference type="EMBL" id="JAOUSE010000008">
    <property type="protein sequence ID" value="MCU9593762.1"/>
    <property type="molecule type" value="Genomic_DNA"/>
</dbReference>
<accession>A0ABT2WI90</accession>